<feature type="transmembrane region" description="Helical" evidence="1">
    <location>
        <begin position="89"/>
        <end position="117"/>
    </location>
</feature>
<sequence length="154" mass="16428">MHPYLNPDLLAADADRERVVAALAHNFREGRLGPPEYSTRVGQALSARTVRDLQTTLTDLPPIAWPALAPPVPIYAPAQLNRSNPVATAALWLGIFSLIGCGFPALLAVPLGLVGLAEENRNPQPRPTTAYVGIALGVAGAMLWLTIYLMNKVG</sequence>
<keyword evidence="1" id="KW-0812">Transmembrane</keyword>
<name>K0EVX1_NOCB7</name>
<organism evidence="4 5">
    <name type="scientific">Nocardia brasiliensis (strain ATCC 700358 / HUJEG-1)</name>
    <dbReference type="NCBI Taxonomy" id="1133849"/>
    <lineage>
        <taxon>Bacteria</taxon>
        <taxon>Bacillati</taxon>
        <taxon>Actinomycetota</taxon>
        <taxon>Actinomycetes</taxon>
        <taxon>Mycobacteriales</taxon>
        <taxon>Nocardiaceae</taxon>
        <taxon>Nocardia</taxon>
    </lineage>
</organism>
<evidence type="ECO:0000259" key="3">
    <source>
        <dbReference type="Pfam" id="PF13828"/>
    </source>
</evidence>
<proteinExistence type="predicted"/>
<accession>K0EVX1</accession>
<dbReference type="InterPro" id="IPR012551">
    <property type="entry name" value="DUF1707_SHOCT-like"/>
</dbReference>
<dbReference type="RefSeq" id="WP_014984557.1">
    <property type="nucleotide sequence ID" value="NC_018681.1"/>
</dbReference>
<feature type="domain" description="DUF4190" evidence="3">
    <location>
        <begin position="87"/>
        <end position="145"/>
    </location>
</feature>
<dbReference type="AlphaFoldDB" id="K0EVX1"/>
<keyword evidence="5" id="KW-1185">Reference proteome</keyword>
<evidence type="ECO:0000313" key="4">
    <source>
        <dbReference type="EMBL" id="AFU01702.1"/>
    </source>
</evidence>
<keyword evidence="1" id="KW-0472">Membrane</keyword>
<dbReference type="EMBL" id="CP003876">
    <property type="protein sequence ID" value="AFU01702.1"/>
    <property type="molecule type" value="Genomic_DNA"/>
</dbReference>
<dbReference type="eggNOG" id="ENOG5030KB0">
    <property type="taxonomic scope" value="Bacteria"/>
</dbReference>
<dbReference type="Pfam" id="PF13828">
    <property type="entry name" value="DUF4190"/>
    <property type="match status" value="1"/>
</dbReference>
<dbReference type="Pfam" id="PF08044">
    <property type="entry name" value="DUF1707"/>
    <property type="match status" value="1"/>
</dbReference>
<protein>
    <submittedName>
        <fullName evidence="4">Uncharacterized protein</fullName>
    </submittedName>
</protein>
<dbReference type="KEGG" id="nbr:O3I_018715"/>
<evidence type="ECO:0000313" key="5">
    <source>
        <dbReference type="Proteomes" id="UP000006304"/>
    </source>
</evidence>
<feature type="transmembrane region" description="Helical" evidence="1">
    <location>
        <begin position="129"/>
        <end position="150"/>
    </location>
</feature>
<dbReference type="Proteomes" id="UP000006304">
    <property type="component" value="Chromosome"/>
</dbReference>
<evidence type="ECO:0000256" key="1">
    <source>
        <dbReference type="SAM" id="Phobius"/>
    </source>
</evidence>
<dbReference type="InterPro" id="IPR025241">
    <property type="entry name" value="DUF4190"/>
</dbReference>
<evidence type="ECO:0000259" key="2">
    <source>
        <dbReference type="Pfam" id="PF08044"/>
    </source>
</evidence>
<dbReference type="HOGENOM" id="CLU_103366_0_0_11"/>
<reference evidence="4 5" key="1">
    <citation type="journal article" date="2012" name="J. Bacteriol.">
        <title>Complete genome sequence of Nocardia brasiliensis HUJEG-1.</title>
        <authorList>
            <person name="Vera-Cabrera L."/>
            <person name="Ortiz-Lopez R."/>
            <person name="Elizondo-Gonzalez R."/>
            <person name="Perez-Maya A.A."/>
            <person name="Ocampo-Candiani J."/>
        </authorList>
    </citation>
    <scope>NUCLEOTIDE SEQUENCE [LARGE SCALE GENOMIC DNA]</scope>
    <source>
        <strain evidence="5">ATCC 700358</strain>
    </source>
</reference>
<dbReference type="STRING" id="1133849.O3I_018715"/>
<gene>
    <name evidence="4" type="ORF">O3I_018715</name>
</gene>
<feature type="domain" description="DUF1707" evidence="2">
    <location>
        <begin position="10"/>
        <end position="61"/>
    </location>
</feature>
<keyword evidence="1" id="KW-1133">Transmembrane helix</keyword>